<gene>
    <name evidence="2" type="ORF">EI983_01160</name>
</gene>
<evidence type="ECO:0000313" key="3">
    <source>
        <dbReference type="Proteomes" id="UP000428330"/>
    </source>
</evidence>
<dbReference type="Proteomes" id="UP000428330">
    <property type="component" value="Chromosome"/>
</dbReference>
<feature type="region of interest" description="Disordered" evidence="1">
    <location>
        <begin position="59"/>
        <end position="90"/>
    </location>
</feature>
<protein>
    <recommendedName>
        <fullName evidence="4">Orotidine 5-phosphate decarboxylase</fullName>
    </recommendedName>
</protein>
<evidence type="ECO:0000313" key="2">
    <source>
        <dbReference type="EMBL" id="QGX96959.1"/>
    </source>
</evidence>
<proteinExistence type="predicted"/>
<evidence type="ECO:0000256" key="1">
    <source>
        <dbReference type="SAM" id="MobiDB-lite"/>
    </source>
</evidence>
<sequence>MKTYKLQLTDIHYNAEFECFETKVTIEDERELFVYPVHIKAPITAEFAVIARGLTEKARRQHRAPNKGMHLRMPVITPESTLDHRPQHAA</sequence>
<evidence type="ECO:0008006" key="4">
    <source>
        <dbReference type="Google" id="ProtNLM"/>
    </source>
</evidence>
<dbReference type="RefSeq" id="WP_157705463.1">
    <property type="nucleotide sequence ID" value="NZ_CP034348.1"/>
</dbReference>
<reference evidence="3" key="1">
    <citation type="submission" date="2018-12" db="EMBL/GenBank/DDBJ databases">
        <title>Complete genome sequence of Roseovarius sp. MME-070.</title>
        <authorList>
            <person name="Nam Y.-D."/>
            <person name="Kang J."/>
            <person name="Chung W.-H."/>
            <person name="Park Y.S."/>
        </authorList>
    </citation>
    <scope>NUCLEOTIDE SEQUENCE [LARGE SCALE GENOMIC DNA]</scope>
    <source>
        <strain evidence="3">MME-070</strain>
    </source>
</reference>
<accession>A0A6I6IJE9</accession>
<dbReference type="OrthoDB" id="7864340at2"/>
<organism evidence="2 3">
    <name type="scientific">Roseovarius faecimaris</name>
    <dbReference type="NCBI Taxonomy" id="2494550"/>
    <lineage>
        <taxon>Bacteria</taxon>
        <taxon>Pseudomonadati</taxon>
        <taxon>Pseudomonadota</taxon>
        <taxon>Alphaproteobacteria</taxon>
        <taxon>Rhodobacterales</taxon>
        <taxon>Roseobacteraceae</taxon>
        <taxon>Roseovarius</taxon>
    </lineage>
</organism>
<keyword evidence="3" id="KW-1185">Reference proteome</keyword>
<dbReference type="EMBL" id="CP034348">
    <property type="protein sequence ID" value="QGX96959.1"/>
    <property type="molecule type" value="Genomic_DNA"/>
</dbReference>
<dbReference type="KEGG" id="rom:EI983_01160"/>
<feature type="compositionally biased region" description="Basic and acidic residues" evidence="1">
    <location>
        <begin position="81"/>
        <end position="90"/>
    </location>
</feature>
<dbReference type="AlphaFoldDB" id="A0A6I6IJE9"/>
<name>A0A6I6IJE9_9RHOB</name>